<feature type="transmembrane region" description="Helical" evidence="4">
    <location>
        <begin position="376"/>
        <end position="393"/>
    </location>
</feature>
<dbReference type="GO" id="GO:0016020">
    <property type="term" value="C:membrane"/>
    <property type="evidence" value="ECO:0007669"/>
    <property type="project" value="InterPro"/>
</dbReference>
<dbReference type="InterPro" id="IPR050768">
    <property type="entry name" value="UPF0353/GerABKA_families"/>
</dbReference>
<name>A0A1I2P289_9BACL</name>
<dbReference type="PANTHER" id="PTHR22550:SF5">
    <property type="entry name" value="LEUCINE ZIPPER PROTEIN 4"/>
    <property type="match status" value="1"/>
</dbReference>
<evidence type="ECO:0000256" key="4">
    <source>
        <dbReference type="SAM" id="Phobius"/>
    </source>
</evidence>
<dbReference type="PIRSF" id="PIRSF005690">
    <property type="entry name" value="GerBA"/>
    <property type="match status" value="1"/>
</dbReference>
<organism evidence="5 6">
    <name type="scientific">Planifilum fulgidum</name>
    <dbReference type="NCBI Taxonomy" id="201973"/>
    <lineage>
        <taxon>Bacteria</taxon>
        <taxon>Bacillati</taxon>
        <taxon>Bacillota</taxon>
        <taxon>Bacilli</taxon>
        <taxon>Bacillales</taxon>
        <taxon>Thermoactinomycetaceae</taxon>
        <taxon>Planifilum</taxon>
    </lineage>
</organism>
<feature type="transmembrane region" description="Helical" evidence="4">
    <location>
        <begin position="432"/>
        <end position="460"/>
    </location>
</feature>
<accession>A0A1I2P289</accession>
<dbReference type="EMBL" id="FOOK01000014">
    <property type="protein sequence ID" value="SFG07571.1"/>
    <property type="molecule type" value="Genomic_DNA"/>
</dbReference>
<protein>
    <submittedName>
        <fullName evidence="5">Spore germination protein KA</fullName>
    </submittedName>
</protein>
<feature type="transmembrane region" description="Helical" evidence="4">
    <location>
        <begin position="399"/>
        <end position="420"/>
    </location>
</feature>
<dbReference type="PANTHER" id="PTHR22550">
    <property type="entry name" value="SPORE GERMINATION PROTEIN"/>
    <property type="match status" value="1"/>
</dbReference>
<proteinExistence type="inferred from homology"/>
<dbReference type="Pfam" id="PF03323">
    <property type="entry name" value="GerA"/>
    <property type="match status" value="1"/>
</dbReference>
<feature type="region of interest" description="Disordered" evidence="3">
    <location>
        <begin position="497"/>
        <end position="520"/>
    </location>
</feature>
<dbReference type="InterPro" id="IPR004995">
    <property type="entry name" value="Spore_Ger"/>
</dbReference>
<reference evidence="5 6" key="1">
    <citation type="submission" date="2016-10" db="EMBL/GenBank/DDBJ databases">
        <authorList>
            <person name="de Groot N.N."/>
        </authorList>
    </citation>
    <scope>NUCLEOTIDE SEQUENCE [LARGE SCALE GENOMIC DNA]</scope>
    <source>
        <strain evidence="5 6">DSM 44945</strain>
    </source>
</reference>
<comment type="similarity">
    <text evidence="1">Belongs to the GerABKA family.</text>
</comment>
<feature type="transmembrane region" description="Helical" evidence="4">
    <location>
        <begin position="309"/>
        <end position="331"/>
    </location>
</feature>
<evidence type="ECO:0000313" key="6">
    <source>
        <dbReference type="Proteomes" id="UP000198661"/>
    </source>
</evidence>
<keyword evidence="2 4" id="KW-0472">Membrane</keyword>
<keyword evidence="4" id="KW-1133">Transmembrane helix</keyword>
<dbReference type="GO" id="GO:0009847">
    <property type="term" value="P:spore germination"/>
    <property type="evidence" value="ECO:0007669"/>
    <property type="project" value="InterPro"/>
</dbReference>
<feature type="compositionally biased region" description="Basic and acidic residues" evidence="3">
    <location>
        <begin position="506"/>
        <end position="520"/>
    </location>
</feature>
<evidence type="ECO:0000256" key="1">
    <source>
        <dbReference type="ARBA" id="ARBA00005278"/>
    </source>
</evidence>
<evidence type="ECO:0000256" key="2">
    <source>
        <dbReference type="ARBA" id="ARBA00023136"/>
    </source>
</evidence>
<dbReference type="AlphaFoldDB" id="A0A1I2P289"/>
<dbReference type="Proteomes" id="UP000198661">
    <property type="component" value="Unassembled WGS sequence"/>
</dbReference>
<keyword evidence="6" id="KW-1185">Reference proteome</keyword>
<dbReference type="OrthoDB" id="9772630at2"/>
<sequence length="520" mass="58792">MRGFRGFFRKKPEVKNPVIPSTREDLRVGLYRDLEKNHRVMKDLFNRCYDVNFRIFRIGKEIEAEIIYVDNMAHFDDINTHILAPLMRKSCSRPEEVEAFLREELPAVYVKPVETFDECARLVSSGEPVLFIDGWNRALNLGLIQLERRAVTDPEGEPIIRGPKEGFIESAQTNTALLRRRIQSPKLKLEEMRLGRYTQTRVIIAYMEGIANNSVLDEVKRRLERIDVDGVLESGIIEELIEDNPYSPFPQIHFTERVDAVCADLLSGRIAIITDGTPDVLVVPVSFPAFLQATEDYYLRAIYATAVRWLRYLLFFFSLVAPSFYVATISFHPEAVPTEQLFTFASSRERIPMPTIVETVLMELAFEAVREAGLRLPKLVGSAVTIVGALIIGEAAVTAGIVSAPVVIVVALTGIASFTIPRYSLGFAMRVLRFPLLFISGGFGMVGFSLALIALVIHLASLRSFGMPYLSPIAPFRPKQMKDVFWRTFWWKMRTRPTESANTDRQAPDQKPGPERGGEQ</sequence>
<evidence type="ECO:0000256" key="3">
    <source>
        <dbReference type="SAM" id="MobiDB-lite"/>
    </source>
</evidence>
<evidence type="ECO:0000313" key="5">
    <source>
        <dbReference type="EMBL" id="SFG07571.1"/>
    </source>
</evidence>
<gene>
    <name evidence="5" type="ORF">SAMN04488025_11482</name>
</gene>
<keyword evidence="4" id="KW-0812">Transmembrane</keyword>
<dbReference type="STRING" id="201973.SAMN04488025_11482"/>